<feature type="transmembrane region" description="Helical" evidence="9">
    <location>
        <begin position="225"/>
        <end position="252"/>
    </location>
</feature>
<keyword evidence="4 8" id="KW-0762">Sugar transport</keyword>
<protein>
    <recommendedName>
        <fullName evidence="8">Permease IIC component</fullName>
    </recommendedName>
</protein>
<dbReference type="PANTHER" id="PTHR33989">
    <property type="match status" value="1"/>
</dbReference>
<gene>
    <name evidence="11" type="ORF">HMPREF9488_02151</name>
</gene>
<feature type="transmembrane region" description="Helical" evidence="9">
    <location>
        <begin position="31"/>
        <end position="57"/>
    </location>
</feature>
<keyword evidence="3 8" id="KW-1003">Cell membrane</keyword>
<dbReference type="PIRSF" id="PIRSF006351">
    <property type="entry name" value="PTS_EIIC-Cellobiose"/>
    <property type="match status" value="1"/>
</dbReference>
<feature type="transmembrane region" description="Helical" evidence="9">
    <location>
        <begin position="356"/>
        <end position="378"/>
    </location>
</feature>
<dbReference type="InterPro" id="IPR004796">
    <property type="entry name" value="PTS_IIC_cello"/>
</dbReference>
<evidence type="ECO:0000259" key="10">
    <source>
        <dbReference type="PROSITE" id="PS51105"/>
    </source>
</evidence>
<dbReference type="InterPro" id="IPR003352">
    <property type="entry name" value="PTS_EIIC"/>
</dbReference>
<comment type="function">
    <text evidence="8">The phosphoenolpyruvate-dependent sugar phosphotransferase system (PTS), a major carbohydrate active -transport system, catalyzes the phosphorylation of incoming sugar substrates concomitant with their translocation across the cell membrane.</text>
</comment>
<feature type="transmembrane region" description="Helical" evidence="9">
    <location>
        <begin position="77"/>
        <end position="98"/>
    </location>
</feature>
<dbReference type="PROSITE" id="PS51105">
    <property type="entry name" value="PTS_EIIC_TYPE_3"/>
    <property type="match status" value="1"/>
</dbReference>
<feature type="transmembrane region" description="Helical" evidence="9">
    <location>
        <begin position="398"/>
        <end position="424"/>
    </location>
</feature>
<organism evidence="11 12">
    <name type="scientific">Coprobacillus cateniformis</name>
    <dbReference type="NCBI Taxonomy" id="100884"/>
    <lineage>
        <taxon>Bacteria</taxon>
        <taxon>Bacillati</taxon>
        <taxon>Bacillota</taxon>
        <taxon>Erysipelotrichia</taxon>
        <taxon>Erysipelotrichales</taxon>
        <taxon>Coprobacillaceae</taxon>
        <taxon>Coprobacillus</taxon>
    </lineage>
</organism>
<proteinExistence type="predicted"/>
<dbReference type="PANTHER" id="PTHR33989:SF4">
    <property type="entry name" value="PTS SYSTEM N,N'-DIACETYLCHITOBIOSE-SPECIFIC EIIC COMPONENT"/>
    <property type="match status" value="1"/>
</dbReference>
<keyword evidence="6 9" id="KW-1133">Transmembrane helix</keyword>
<feature type="transmembrane region" description="Helical" evidence="9">
    <location>
        <begin position="259"/>
        <end position="279"/>
    </location>
</feature>
<evidence type="ECO:0000256" key="1">
    <source>
        <dbReference type="ARBA" id="ARBA00004651"/>
    </source>
</evidence>
<name>E7GBL0_9FIRM</name>
<dbReference type="GO" id="GO:0005886">
    <property type="term" value="C:plasma membrane"/>
    <property type="evidence" value="ECO:0007669"/>
    <property type="project" value="UniProtKB-SubCell"/>
</dbReference>
<dbReference type="GeneID" id="78230095"/>
<evidence type="ECO:0000256" key="6">
    <source>
        <dbReference type="ARBA" id="ARBA00022989"/>
    </source>
</evidence>
<dbReference type="EMBL" id="ADKX01000035">
    <property type="protein sequence ID" value="EFW04580.1"/>
    <property type="molecule type" value="Genomic_DNA"/>
</dbReference>
<dbReference type="OrthoDB" id="1641940at2"/>
<evidence type="ECO:0000256" key="2">
    <source>
        <dbReference type="ARBA" id="ARBA00022448"/>
    </source>
</evidence>
<keyword evidence="2 8" id="KW-0813">Transport</keyword>
<feature type="transmembrane region" description="Helical" evidence="9">
    <location>
        <begin position="299"/>
        <end position="319"/>
    </location>
</feature>
<feature type="transmembrane region" description="Helical" evidence="9">
    <location>
        <begin position="110"/>
        <end position="131"/>
    </location>
</feature>
<keyword evidence="12" id="KW-1185">Reference proteome</keyword>
<reference evidence="11 12" key="1">
    <citation type="submission" date="2010-12" db="EMBL/GenBank/DDBJ databases">
        <title>The Genome Sequence of Coprobacillus sp. strain 29_1.</title>
        <authorList>
            <consortium name="The Broad Institute Genome Sequencing Platform"/>
            <person name="Earl A."/>
            <person name="Ward D."/>
            <person name="Feldgarden M."/>
            <person name="Gevers D."/>
            <person name="Daigneault M."/>
            <person name="Sibley C.D."/>
            <person name="White A."/>
            <person name="Strauss J."/>
            <person name="Allen-Vercoe E."/>
            <person name="Young S.K."/>
            <person name="Zeng Q."/>
            <person name="Gargeya S."/>
            <person name="Fitzgerald M."/>
            <person name="Haas B."/>
            <person name="Abouelleil A."/>
            <person name="Alvarado L."/>
            <person name="Arachchi H.M."/>
            <person name="Berlin A."/>
            <person name="Brown A."/>
            <person name="Chapman S.B."/>
            <person name="Chen Z."/>
            <person name="Dunbar C."/>
            <person name="Freedman E."/>
            <person name="Gearin G."/>
            <person name="Gellesch M."/>
            <person name="Goldberg J."/>
            <person name="Griggs A."/>
            <person name="Gujja S."/>
            <person name="Heilman E."/>
            <person name="Heiman D."/>
            <person name="Howarth C."/>
            <person name="Larson L."/>
            <person name="Lui A."/>
            <person name="MacDonald P.J.P."/>
            <person name="Mehta T."/>
            <person name="Montmayeur A."/>
            <person name="Murphy C."/>
            <person name="Neiman D."/>
            <person name="Pearson M."/>
            <person name="Priest M."/>
            <person name="Roberts A."/>
            <person name="Saif S."/>
            <person name="Shea T."/>
            <person name="Shenoy N."/>
            <person name="Sisk P."/>
            <person name="Stolte C."/>
            <person name="Sykes S."/>
            <person name="White J."/>
            <person name="Yandava C."/>
            <person name="Nusbaum C."/>
            <person name="Birren B."/>
        </authorList>
    </citation>
    <scope>NUCLEOTIDE SEQUENCE [LARGE SCALE GENOMIC DNA]</scope>
    <source>
        <strain evidence="11 12">29_1</strain>
    </source>
</reference>
<feature type="domain" description="PTS EIIC type-3" evidence="10">
    <location>
        <begin position="8"/>
        <end position="426"/>
    </location>
</feature>
<evidence type="ECO:0000313" key="12">
    <source>
        <dbReference type="Proteomes" id="UP000003157"/>
    </source>
</evidence>
<dbReference type="Proteomes" id="UP000003157">
    <property type="component" value="Unassembled WGS sequence"/>
</dbReference>
<feature type="transmembrane region" description="Helical" evidence="9">
    <location>
        <begin position="181"/>
        <end position="205"/>
    </location>
</feature>
<sequence length="446" mass="48468">MKYIMTFLEKYLMPFSDKITSNKLLNAIKDACILTTPFTVVGSLAGLVSQQATYWFGQWGIPLEGILGSVVHAFSNINTVAMGLIGIVVVLASSYNYATQLRMGKEGDKCVPLVASIVSLIAYIATIPNALQVGDNTITAFQINFFNYEGMFAGMIIGLLSSYMYYRLINSNFTIKLPGQVPPMVLNSFMSIIPFLVIITVFSVVKEVVLLAGFESLQQLITQFIISPLNGIGTGLPAVIIVIIIMQLLWFFGVHGFSIMWGLISVLWMPIFYEHIQLYVETGSFAAIKEIAPNTLCNVYAMIGGSGSTLALVVLLLVLGKKGSAERSIGKVAIIPGLFGINEPVTFGLPIVFNPIMFLPFVFVPVINAIVGYVATAAGWVNHLVVLNSGVEPVFANAWVLGAFTISPVILMVALFALDLVLYYPFVKLQIKQNSETAENVGVTVE</sequence>
<dbReference type="AlphaFoldDB" id="E7GBL0"/>
<evidence type="ECO:0000256" key="9">
    <source>
        <dbReference type="SAM" id="Phobius"/>
    </source>
</evidence>
<keyword evidence="5 9" id="KW-0812">Transmembrane</keyword>
<feature type="transmembrane region" description="Helical" evidence="9">
    <location>
        <begin position="151"/>
        <end position="169"/>
    </location>
</feature>
<dbReference type="Pfam" id="PF02378">
    <property type="entry name" value="PTS_EIIC"/>
    <property type="match status" value="1"/>
</dbReference>
<dbReference type="GO" id="GO:1901264">
    <property type="term" value="P:carbohydrate derivative transport"/>
    <property type="evidence" value="ECO:0007669"/>
    <property type="project" value="TreeGrafter"/>
</dbReference>
<dbReference type="InterPro" id="IPR004501">
    <property type="entry name" value="PTS_EIIC_3"/>
</dbReference>
<dbReference type="GO" id="GO:0009401">
    <property type="term" value="P:phosphoenolpyruvate-dependent sugar phosphotransferase system"/>
    <property type="evidence" value="ECO:0007669"/>
    <property type="project" value="InterPro"/>
</dbReference>
<comment type="caution">
    <text evidence="11">The sequence shown here is derived from an EMBL/GenBank/DDBJ whole genome shotgun (WGS) entry which is preliminary data.</text>
</comment>
<keyword evidence="7 8" id="KW-0472">Membrane</keyword>
<dbReference type="NCBIfam" id="TIGR00410">
    <property type="entry name" value="lacE"/>
    <property type="match status" value="1"/>
</dbReference>
<dbReference type="RefSeq" id="WP_008789251.1">
    <property type="nucleotide sequence ID" value="NZ_AKCB01000001.1"/>
</dbReference>
<comment type="subcellular location">
    <subcellularLocation>
        <location evidence="1">Cell membrane</location>
        <topology evidence="1">Multi-pass membrane protein</topology>
    </subcellularLocation>
</comment>
<evidence type="ECO:0000313" key="11">
    <source>
        <dbReference type="EMBL" id="EFW04580.1"/>
    </source>
</evidence>
<evidence type="ECO:0000256" key="8">
    <source>
        <dbReference type="PIRNR" id="PIRNR006351"/>
    </source>
</evidence>
<dbReference type="InterPro" id="IPR051088">
    <property type="entry name" value="PTS_Sugar-EIIC/EIIB"/>
</dbReference>
<dbReference type="eggNOG" id="COG1455">
    <property type="taxonomic scope" value="Bacteria"/>
</dbReference>
<evidence type="ECO:0000256" key="3">
    <source>
        <dbReference type="ARBA" id="ARBA00022475"/>
    </source>
</evidence>
<dbReference type="GO" id="GO:0008982">
    <property type="term" value="F:protein-N(PI)-phosphohistidine-sugar phosphotransferase activity"/>
    <property type="evidence" value="ECO:0007669"/>
    <property type="project" value="UniProtKB-UniRule"/>
</dbReference>
<dbReference type="STRING" id="100884.GCA_000269565_02261"/>
<accession>E7GBL0</accession>
<evidence type="ECO:0000256" key="5">
    <source>
        <dbReference type="ARBA" id="ARBA00022692"/>
    </source>
</evidence>
<evidence type="ECO:0000256" key="4">
    <source>
        <dbReference type="ARBA" id="ARBA00022597"/>
    </source>
</evidence>
<evidence type="ECO:0000256" key="7">
    <source>
        <dbReference type="ARBA" id="ARBA00023136"/>
    </source>
</evidence>
<dbReference type="HOGENOM" id="CLU_029688_1_2_9"/>